<dbReference type="RefSeq" id="WP_104913780.1">
    <property type="nucleotide sequence ID" value="NZ_CP026923.1"/>
</dbReference>
<sequence>MTDILVRGLSRDVVAKIDDEAARRGVSRNQFLIEFIQRPYVEEDRPKVTVADLERTARAVADLGDPDIMAQAWR</sequence>
<proteinExistence type="predicted"/>
<dbReference type="GO" id="GO:0006355">
    <property type="term" value="P:regulation of DNA-templated transcription"/>
    <property type="evidence" value="ECO:0007669"/>
    <property type="project" value="InterPro"/>
</dbReference>
<dbReference type="EMBL" id="CP026923">
    <property type="protein sequence ID" value="AVG24279.1"/>
    <property type="molecule type" value="Genomic_DNA"/>
</dbReference>
<evidence type="ECO:0000313" key="1">
    <source>
        <dbReference type="EMBL" id="AVG24279.1"/>
    </source>
</evidence>
<dbReference type="Proteomes" id="UP000243077">
    <property type="component" value="Chromosome"/>
</dbReference>
<protein>
    <submittedName>
        <fullName evidence="1">Antitoxin</fullName>
    </submittedName>
</protein>
<dbReference type="KEGG" id="psai:C3B54_111334"/>
<dbReference type="Gene3D" id="1.10.1220.10">
    <property type="entry name" value="Met repressor-like"/>
    <property type="match status" value="1"/>
</dbReference>
<dbReference type="InterPro" id="IPR013321">
    <property type="entry name" value="Arc_rbn_hlx_hlx"/>
</dbReference>
<dbReference type="OrthoDB" id="3215765at2"/>
<dbReference type="SUPFAM" id="SSF47598">
    <property type="entry name" value="Ribbon-helix-helix"/>
    <property type="match status" value="1"/>
</dbReference>
<dbReference type="InterPro" id="IPR010985">
    <property type="entry name" value="Ribbon_hlx_hlx"/>
</dbReference>
<name>A0A2L2BRJ2_9MICO</name>
<reference evidence="1 2" key="1">
    <citation type="submission" date="2018-02" db="EMBL/GenBank/DDBJ databases">
        <title>Complete genome of the streamlined marine actinobacterium Pontimonas salivibrio CL-TW6 adapted to coastal planktonic lifestype.</title>
        <authorList>
            <person name="Cho B.C."/>
            <person name="Hardies S.C."/>
            <person name="Jang G.I."/>
            <person name="Hwang C.Y."/>
        </authorList>
    </citation>
    <scope>NUCLEOTIDE SEQUENCE [LARGE SCALE GENOMIC DNA]</scope>
    <source>
        <strain evidence="1 2">CL-TW6</strain>
    </source>
</reference>
<accession>A0A2L2BRJ2</accession>
<gene>
    <name evidence="1" type="ORF">C3B54_111334</name>
</gene>
<evidence type="ECO:0000313" key="2">
    <source>
        <dbReference type="Proteomes" id="UP000243077"/>
    </source>
</evidence>
<organism evidence="1 2">
    <name type="scientific">Pontimonas salivibrio</name>
    <dbReference type="NCBI Taxonomy" id="1159327"/>
    <lineage>
        <taxon>Bacteria</taxon>
        <taxon>Bacillati</taxon>
        <taxon>Actinomycetota</taxon>
        <taxon>Actinomycetes</taxon>
        <taxon>Micrococcales</taxon>
        <taxon>Microbacteriaceae</taxon>
        <taxon>Pontimonas</taxon>
    </lineage>
</organism>
<dbReference type="AlphaFoldDB" id="A0A2L2BRJ2"/>
<keyword evidence="2" id="KW-1185">Reference proteome</keyword>